<organism evidence="2 3">
    <name type="scientific">Mesorhizobium prunaredense</name>
    <dbReference type="NCBI Taxonomy" id="1631249"/>
    <lineage>
        <taxon>Bacteria</taxon>
        <taxon>Pseudomonadati</taxon>
        <taxon>Pseudomonadota</taxon>
        <taxon>Alphaproteobacteria</taxon>
        <taxon>Hyphomicrobiales</taxon>
        <taxon>Phyllobacteriaceae</taxon>
        <taxon>Mesorhizobium</taxon>
    </lineage>
</organism>
<keyword evidence="1" id="KW-0472">Membrane</keyword>
<name>A0A1R3VFC5_9HYPH</name>
<sequence>MNDLGKVFHAASPTLCVPAGSQIGAITHFWAAGFPVFAGVFLLLRELPNFRAVQRIGARRERRVFVRSGLAIQSAVAPMLTALMKPSRMMEMQQTALIASAVTICQSRTATSGVGDNS</sequence>
<keyword evidence="1" id="KW-0812">Transmembrane</keyword>
<feature type="transmembrane region" description="Helical" evidence="1">
    <location>
        <begin position="64"/>
        <end position="84"/>
    </location>
</feature>
<evidence type="ECO:0000256" key="1">
    <source>
        <dbReference type="SAM" id="Phobius"/>
    </source>
</evidence>
<dbReference type="AlphaFoldDB" id="A0A1R3VFC5"/>
<reference evidence="3" key="1">
    <citation type="submission" date="2017-01" db="EMBL/GenBank/DDBJ databases">
        <authorList>
            <person name="Brunel B."/>
        </authorList>
    </citation>
    <scope>NUCLEOTIDE SEQUENCE [LARGE SCALE GENOMIC DNA]</scope>
</reference>
<evidence type="ECO:0000313" key="3">
    <source>
        <dbReference type="Proteomes" id="UP000188388"/>
    </source>
</evidence>
<evidence type="ECO:0000313" key="2">
    <source>
        <dbReference type="EMBL" id="SIT58525.1"/>
    </source>
</evidence>
<proteinExistence type="predicted"/>
<keyword evidence="1" id="KW-1133">Transmembrane helix</keyword>
<dbReference type="Proteomes" id="UP000188388">
    <property type="component" value="Unassembled WGS sequence"/>
</dbReference>
<accession>A0A1R3VFC5</accession>
<feature type="transmembrane region" description="Helical" evidence="1">
    <location>
        <begin position="23"/>
        <end position="44"/>
    </location>
</feature>
<gene>
    <name evidence="2" type="ORF">BQ8794_50627</name>
</gene>
<dbReference type="EMBL" id="FTPD01000045">
    <property type="protein sequence ID" value="SIT58525.1"/>
    <property type="molecule type" value="Genomic_DNA"/>
</dbReference>
<keyword evidence="3" id="KW-1185">Reference proteome</keyword>
<protein>
    <submittedName>
        <fullName evidence="2">Uncharacterized protein</fullName>
    </submittedName>
</protein>